<dbReference type="CDD" id="cd08662">
    <property type="entry name" value="M13"/>
    <property type="match status" value="1"/>
</dbReference>
<dbReference type="PROSITE" id="PS51257">
    <property type="entry name" value="PROKAR_LIPOPROTEIN"/>
    <property type="match status" value="1"/>
</dbReference>
<comment type="similarity">
    <text evidence="2">Belongs to the peptidase M13 family.</text>
</comment>
<keyword evidence="12" id="KW-1185">Reference proteome</keyword>
<evidence type="ECO:0000256" key="4">
    <source>
        <dbReference type="ARBA" id="ARBA00022723"/>
    </source>
</evidence>
<dbReference type="InterPro" id="IPR042089">
    <property type="entry name" value="Peptidase_M13_dom_2"/>
</dbReference>
<dbReference type="Pfam" id="PF05649">
    <property type="entry name" value="Peptidase_M13_N"/>
    <property type="match status" value="1"/>
</dbReference>
<evidence type="ECO:0000256" key="2">
    <source>
        <dbReference type="ARBA" id="ARBA00007357"/>
    </source>
</evidence>
<keyword evidence="7" id="KW-0482">Metalloprotease</keyword>
<dbReference type="PANTHER" id="PTHR11733:SF167">
    <property type="entry name" value="FI17812P1-RELATED"/>
    <property type="match status" value="1"/>
</dbReference>
<evidence type="ECO:0000259" key="10">
    <source>
        <dbReference type="Pfam" id="PF05649"/>
    </source>
</evidence>
<feature type="signal peptide" evidence="8">
    <location>
        <begin position="1"/>
        <end position="18"/>
    </location>
</feature>
<dbReference type="InterPro" id="IPR000718">
    <property type="entry name" value="Peptidase_M13"/>
</dbReference>
<dbReference type="InterPro" id="IPR008753">
    <property type="entry name" value="Peptidase_M13_N"/>
</dbReference>
<keyword evidence="3" id="KW-0645">Protease</keyword>
<dbReference type="PROSITE" id="PS51885">
    <property type="entry name" value="NEPRILYSIN"/>
    <property type="match status" value="1"/>
</dbReference>
<keyword evidence="5 11" id="KW-0378">Hydrolase</keyword>
<evidence type="ECO:0000256" key="7">
    <source>
        <dbReference type="ARBA" id="ARBA00023049"/>
    </source>
</evidence>
<evidence type="ECO:0000256" key="5">
    <source>
        <dbReference type="ARBA" id="ARBA00022801"/>
    </source>
</evidence>
<evidence type="ECO:0000259" key="9">
    <source>
        <dbReference type="Pfam" id="PF01431"/>
    </source>
</evidence>
<organism evidence="11 12">
    <name type="scientific">Sphingomonas japonica</name>
    <dbReference type="NCBI Taxonomy" id="511662"/>
    <lineage>
        <taxon>Bacteria</taxon>
        <taxon>Pseudomonadati</taxon>
        <taxon>Pseudomonadota</taxon>
        <taxon>Alphaproteobacteria</taxon>
        <taxon>Sphingomonadales</taxon>
        <taxon>Sphingomonadaceae</taxon>
        <taxon>Sphingomonas</taxon>
    </lineage>
</organism>
<evidence type="ECO:0000313" key="11">
    <source>
        <dbReference type="EMBL" id="NIJ23103.1"/>
    </source>
</evidence>
<dbReference type="InterPro" id="IPR024079">
    <property type="entry name" value="MetalloPept_cat_dom_sf"/>
</dbReference>
<proteinExistence type="inferred from homology"/>
<accession>A0ABX0U2Z2</accession>
<keyword evidence="6" id="KW-0862">Zinc</keyword>
<feature type="domain" description="Peptidase M13 C-terminal" evidence="9">
    <location>
        <begin position="487"/>
        <end position="687"/>
    </location>
</feature>
<evidence type="ECO:0000256" key="8">
    <source>
        <dbReference type="SAM" id="SignalP"/>
    </source>
</evidence>
<dbReference type="PANTHER" id="PTHR11733">
    <property type="entry name" value="ZINC METALLOPROTEASE FAMILY M13 NEPRILYSIN-RELATED"/>
    <property type="match status" value="1"/>
</dbReference>
<evidence type="ECO:0000256" key="1">
    <source>
        <dbReference type="ARBA" id="ARBA00001947"/>
    </source>
</evidence>
<feature type="domain" description="Peptidase M13 N-terminal" evidence="10">
    <location>
        <begin position="66"/>
        <end position="435"/>
    </location>
</feature>
<keyword evidence="4" id="KW-0479">Metal-binding</keyword>
<reference evidence="11 12" key="1">
    <citation type="submission" date="2020-03" db="EMBL/GenBank/DDBJ databases">
        <title>Genomic Encyclopedia of Type Strains, Phase IV (KMG-IV): sequencing the most valuable type-strain genomes for metagenomic binning, comparative biology and taxonomic classification.</title>
        <authorList>
            <person name="Goeker M."/>
        </authorList>
    </citation>
    <scope>NUCLEOTIDE SEQUENCE [LARGE SCALE GENOMIC DNA]</scope>
    <source>
        <strain evidence="11 12">DSM 22753</strain>
    </source>
</reference>
<dbReference type="SUPFAM" id="SSF55486">
    <property type="entry name" value="Metalloproteases ('zincins'), catalytic domain"/>
    <property type="match status" value="1"/>
</dbReference>
<dbReference type="Gene3D" id="1.10.1380.10">
    <property type="entry name" value="Neutral endopeptidase , domain2"/>
    <property type="match status" value="1"/>
</dbReference>
<dbReference type="GO" id="GO:0016787">
    <property type="term" value="F:hydrolase activity"/>
    <property type="evidence" value="ECO:0007669"/>
    <property type="project" value="UniProtKB-KW"/>
</dbReference>
<dbReference type="InterPro" id="IPR018497">
    <property type="entry name" value="Peptidase_M13_C"/>
</dbReference>
<protein>
    <submittedName>
        <fullName evidence="11">Endopeptidase</fullName>
        <ecNumber evidence="11">3.4.24.-</ecNumber>
    </submittedName>
</protein>
<name>A0ABX0U2Z2_9SPHN</name>
<dbReference type="EC" id="3.4.24.-" evidence="11"/>
<dbReference type="Pfam" id="PF01431">
    <property type="entry name" value="Peptidase_M13"/>
    <property type="match status" value="1"/>
</dbReference>
<dbReference type="EMBL" id="JAASQP010000001">
    <property type="protein sequence ID" value="NIJ23103.1"/>
    <property type="molecule type" value="Genomic_DNA"/>
</dbReference>
<evidence type="ECO:0000313" key="12">
    <source>
        <dbReference type="Proteomes" id="UP000788153"/>
    </source>
</evidence>
<feature type="chain" id="PRO_5046010761" evidence="8">
    <location>
        <begin position="19"/>
        <end position="690"/>
    </location>
</feature>
<dbReference type="Proteomes" id="UP000788153">
    <property type="component" value="Unassembled WGS sequence"/>
</dbReference>
<keyword evidence="8" id="KW-0732">Signal</keyword>
<dbReference type="PRINTS" id="PR00786">
    <property type="entry name" value="NEPRILYSIN"/>
</dbReference>
<evidence type="ECO:0000256" key="6">
    <source>
        <dbReference type="ARBA" id="ARBA00022833"/>
    </source>
</evidence>
<comment type="cofactor">
    <cofactor evidence="1">
        <name>Zn(2+)</name>
        <dbReference type="ChEBI" id="CHEBI:29105"/>
    </cofactor>
</comment>
<sequence>MSPLIRTGALLASVSLLAACATTDRMSAAAPAGAAVAPVAPAAAQGPQIGSFGFDVAGMDRSIAAGDDFYGHANGTWARNTAIPADKSNYGMFTVLDDLSTKRTRDLLDAAQAGGQTKIGTAYASYLDTAAIDTKGLAPIEPWLGKIKALTGKAGYPALLAEADRMGVSVPIGSYVGQDDKDPETYILSISQSGLGMPDRDYYLSDDAKLTEARTAYLAHLTQMLTLAGEDNAAARAKAVLDFETGIARAHWTRIESRDSDKTYNKMTVAELAKAAPGFDFASYFQGIGTPVDTLIVAQPSAIAGEAKLIASAPIGVLRDQLIVRSLEDFSDVLPTPIDKAVFAFEGTVLSGTPEQEERWKRAVGFTSRALADEVSQIYVAEYFPPETKAAADTLVKNVIAAMDRRIDQLDWMAPATKALAHQKLAAFTPKIGYPDRWRDYSDLDIVAGDAFGNKVRANQWAHQWNIGHLGKPLQRWEWGMTPMTVNAYANFGMVEIVFPAAILQPPFFDPAADPAVNYGGIGAVIGHELSHHFDDQGAKYNREGRLTDWWTPADVAAFKARTDALIAQYDAYEPLPGMKVKGALTLGENVADLAGLTVAHDAYMASLGGKPAPEIDGFSGDQRFYLGWAQVWRRNYREANLRQRLLTDPHSPSEQRAWVVRNLDPWYPAFDPAPTDKLYLAPERRVRIW</sequence>
<comment type="caution">
    <text evidence="11">The sequence shown here is derived from an EMBL/GenBank/DDBJ whole genome shotgun (WGS) entry which is preliminary data.</text>
</comment>
<evidence type="ECO:0000256" key="3">
    <source>
        <dbReference type="ARBA" id="ARBA00022670"/>
    </source>
</evidence>
<gene>
    <name evidence="11" type="ORF">FHT01_000645</name>
</gene>
<dbReference type="Gene3D" id="3.40.390.10">
    <property type="entry name" value="Collagenase (Catalytic Domain)"/>
    <property type="match status" value="1"/>
</dbReference>